<evidence type="ECO:0000256" key="8">
    <source>
        <dbReference type="ARBA" id="ARBA00022989"/>
    </source>
</evidence>
<dbReference type="EMBL" id="JAGIOO010000001">
    <property type="protein sequence ID" value="MBP2474904.1"/>
    <property type="molecule type" value="Genomic_DNA"/>
</dbReference>
<evidence type="ECO:0000259" key="12">
    <source>
        <dbReference type="PROSITE" id="PS50109"/>
    </source>
</evidence>
<dbReference type="CDD" id="cd06225">
    <property type="entry name" value="HAMP"/>
    <property type="match status" value="1"/>
</dbReference>
<evidence type="ECO:0000256" key="10">
    <source>
        <dbReference type="ARBA" id="ARBA00023136"/>
    </source>
</evidence>
<evidence type="ECO:0000256" key="5">
    <source>
        <dbReference type="ARBA" id="ARBA00022679"/>
    </source>
</evidence>
<dbReference type="SUPFAM" id="SSF158472">
    <property type="entry name" value="HAMP domain-like"/>
    <property type="match status" value="1"/>
</dbReference>
<keyword evidence="7 14" id="KW-0418">Kinase</keyword>
<evidence type="ECO:0000256" key="11">
    <source>
        <dbReference type="SAM" id="Phobius"/>
    </source>
</evidence>
<comment type="catalytic activity">
    <reaction evidence="1">
        <text>ATP + protein L-histidine = ADP + protein N-phospho-L-histidine.</text>
        <dbReference type="EC" id="2.7.13.3"/>
    </reaction>
</comment>
<evidence type="ECO:0000256" key="7">
    <source>
        <dbReference type="ARBA" id="ARBA00022777"/>
    </source>
</evidence>
<evidence type="ECO:0000313" key="14">
    <source>
        <dbReference type="EMBL" id="MBP2474904.1"/>
    </source>
</evidence>
<name>A0ABS5AE91_9PSEU</name>
<evidence type="ECO:0000313" key="15">
    <source>
        <dbReference type="Proteomes" id="UP001519363"/>
    </source>
</evidence>
<dbReference type="SUPFAM" id="SSF55874">
    <property type="entry name" value="ATPase domain of HSP90 chaperone/DNA topoisomerase II/histidine kinase"/>
    <property type="match status" value="1"/>
</dbReference>
<keyword evidence="6 11" id="KW-0812">Transmembrane</keyword>
<dbReference type="EC" id="2.7.13.3" evidence="3"/>
<dbReference type="PANTHER" id="PTHR45436">
    <property type="entry name" value="SENSOR HISTIDINE KINASE YKOH"/>
    <property type="match status" value="1"/>
</dbReference>
<dbReference type="Proteomes" id="UP001519363">
    <property type="component" value="Unassembled WGS sequence"/>
</dbReference>
<evidence type="ECO:0000256" key="2">
    <source>
        <dbReference type="ARBA" id="ARBA00004236"/>
    </source>
</evidence>
<dbReference type="PANTHER" id="PTHR45436:SF5">
    <property type="entry name" value="SENSOR HISTIDINE KINASE TRCS"/>
    <property type="match status" value="1"/>
</dbReference>
<evidence type="ECO:0000256" key="4">
    <source>
        <dbReference type="ARBA" id="ARBA00022553"/>
    </source>
</evidence>
<evidence type="ECO:0000256" key="6">
    <source>
        <dbReference type="ARBA" id="ARBA00022692"/>
    </source>
</evidence>
<dbReference type="PROSITE" id="PS50109">
    <property type="entry name" value="HIS_KIN"/>
    <property type="match status" value="1"/>
</dbReference>
<keyword evidence="8 11" id="KW-1133">Transmembrane helix</keyword>
<protein>
    <recommendedName>
        <fullName evidence="3">histidine kinase</fullName>
        <ecNumber evidence="3">2.7.13.3</ecNumber>
    </recommendedName>
</protein>
<reference evidence="14 15" key="1">
    <citation type="submission" date="2021-03" db="EMBL/GenBank/DDBJ databases">
        <title>Sequencing the genomes of 1000 actinobacteria strains.</title>
        <authorList>
            <person name="Klenk H.-P."/>
        </authorList>
    </citation>
    <scope>NUCLEOTIDE SEQUENCE [LARGE SCALE GENOMIC DNA]</scope>
    <source>
        <strain evidence="14 15">DSM 44580</strain>
    </source>
</reference>
<keyword evidence="15" id="KW-1185">Reference proteome</keyword>
<dbReference type="SMART" id="SM00387">
    <property type="entry name" value="HATPase_c"/>
    <property type="match status" value="1"/>
</dbReference>
<feature type="transmembrane region" description="Helical" evidence="11">
    <location>
        <begin position="31"/>
        <end position="54"/>
    </location>
</feature>
<comment type="subcellular location">
    <subcellularLocation>
        <location evidence="2">Cell membrane</location>
    </subcellularLocation>
</comment>
<dbReference type="InterPro" id="IPR004358">
    <property type="entry name" value="Sig_transdc_His_kin-like_C"/>
</dbReference>
<dbReference type="GO" id="GO:0004673">
    <property type="term" value="F:protein histidine kinase activity"/>
    <property type="evidence" value="ECO:0007669"/>
    <property type="project" value="UniProtKB-EC"/>
</dbReference>
<comment type="caution">
    <text evidence="14">The sequence shown here is derived from an EMBL/GenBank/DDBJ whole genome shotgun (WGS) entry which is preliminary data.</text>
</comment>
<dbReference type="RefSeq" id="WP_249044256.1">
    <property type="nucleotide sequence ID" value="NZ_JAGIOO010000001.1"/>
</dbReference>
<feature type="transmembrane region" description="Helical" evidence="11">
    <location>
        <begin position="176"/>
        <end position="199"/>
    </location>
</feature>
<dbReference type="CDD" id="cd00082">
    <property type="entry name" value="HisKA"/>
    <property type="match status" value="1"/>
</dbReference>
<dbReference type="SMART" id="SM00304">
    <property type="entry name" value="HAMP"/>
    <property type="match status" value="1"/>
</dbReference>
<dbReference type="CDD" id="cd00075">
    <property type="entry name" value="HATPase"/>
    <property type="match status" value="1"/>
</dbReference>
<dbReference type="InterPro" id="IPR005467">
    <property type="entry name" value="His_kinase_dom"/>
</dbReference>
<dbReference type="InterPro" id="IPR003594">
    <property type="entry name" value="HATPase_dom"/>
</dbReference>
<keyword evidence="5 14" id="KW-0808">Transferase</keyword>
<accession>A0ABS5AE91</accession>
<dbReference type="PROSITE" id="PS50885">
    <property type="entry name" value="HAMP"/>
    <property type="match status" value="1"/>
</dbReference>
<dbReference type="Gene3D" id="6.10.340.10">
    <property type="match status" value="1"/>
</dbReference>
<evidence type="ECO:0000259" key="13">
    <source>
        <dbReference type="PROSITE" id="PS50885"/>
    </source>
</evidence>
<evidence type="ECO:0000256" key="3">
    <source>
        <dbReference type="ARBA" id="ARBA00012438"/>
    </source>
</evidence>
<dbReference type="SMART" id="SM00388">
    <property type="entry name" value="HisKA"/>
    <property type="match status" value="1"/>
</dbReference>
<keyword evidence="9" id="KW-0902">Two-component regulatory system</keyword>
<dbReference type="InterPro" id="IPR050428">
    <property type="entry name" value="TCS_sensor_his_kinase"/>
</dbReference>
<dbReference type="PRINTS" id="PR00344">
    <property type="entry name" value="BCTRLSENSOR"/>
</dbReference>
<sequence>MTEVPTVQVSRDDPAPHQYTRMQRVSLKNRLMLFAAVGVGTAVALVSLAAYFTVRESLYNELDEQLLNRAHVAAKSSLGSTFELQQQSAAVFDAIDLRLGLLVVESDGRSTLFGSKNAATVPVSPEEYRVANGDEADNVRTDGRSDMRVVAVPAFPGSALIIAQPLKPTRDTLGRLAWVLFGVGGAGILLAALGGLGVARTAIRPVQRLTKAAEHVARTGDLHPIPVTSEDDELARLTNSFNSMLAALADSRERQRRLVADAGHELRTPLTSLRTNLELLVASQQAAPGHRLSDEDRAEIYADVRAQIEELTTLIGDLVELARDDAPYVVHESVELVDVVERALDRARRRAPGVSLDIRLRPWTLVGDANALERAVMNLLDNAVKWSPPDGHVRVELRQAGAQAAVLEVADSGPGIADADLPHVFERFYRSTEARTLPGSGLGLAIVKQVAERHGGTVTAGRALEGGALMSLWLPGNPSETFQPEPEFQGNQEG</sequence>
<gene>
    <name evidence="14" type="ORF">JOF53_003776</name>
</gene>
<dbReference type="InterPro" id="IPR003660">
    <property type="entry name" value="HAMP_dom"/>
</dbReference>
<dbReference type="Pfam" id="PF02518">
    <property type="entry name" value="HATPase_c"/>
    <property type="match status" value="1"/>
</dbReference>
<proteinExistence type="predicted"/>
<dbReference type="SUPFAM" id="SSF47384">
    <property type="entry name" value="Homodimeric domain of signal transducing histidine kinase"/>
    <property type="match status" value="1"/>
</dbReference>
<organism evidence="14 15">
    <name type="scientific">Crossiella equi</name>
    <dbReference type="NCBI Taxonomy" id="130796"/>
    <lineage>
        <taxon>Bacteria</taxon>
        <taxon>Bacillati</taxon>
        <taxon>Actinomycetota</taxon>
        <taxon>Actinomycetes</taxon>
        <taxon>Pseudonocardiales</taxon>
        <taxon>Pseudonocardiaceae</taxon>
        <taxon>Crossiella</taxon>
    </lineage>
</organism>
<dbReference type="Pfam" id="PF00672">
    <property type="entry name" value="HAMP"/>
    <property type="match status" value="1"/>
</dbReference>
<feature type="domain" description="HAMP" evidence="13">
    <location>
        <begin position="200"/>
        <end position="253"/>
    </location>
</feature>
<dbReference type="Gene3D" id="1.10.287.130">
    <property type="match status" value="1"/>
</dbReference>
<evidence type="ECO:0000256" key="9">
    <source>
        <dbReference type="ARBA" id="ARBA00023012"/>
    </source>
</evidence>
<dbReference type="Pfam" id="PF00512">
    <property type="entry name" value="HisKA"/>
    <property type="match status" value="1"/>
</dbReference>
<feature type="domain" description="Histidine kinase" evidence="12">
    <location>
        <begin position="261"/>
        <end position="478"/>
    </location>
</feature>
<dbReference type="Gene3D" id="3.30.565.10">
    <property type="entry name" value="Histidine kinase-like ATPase, C-terminal domain"/>
    <property type="match status" value="1"/>
</dbReference>
<dbReference type="InterPro" id="IPR036890">
    <property type="entry name" value="HATPase_C_sf"/>
</dbReference>
<evidence type="ECO:0000256" key="1">
    <source>
        <dbReference type="ARBA" id="ARBA00000085"/>
    </source>
</evidence>
<dbReference type="InterPro" id="IPR003661">
    <property type="entry name" value="HisK_dim/P_dom"/>
</dbReference>
<keyword evidence="4" id="KW-0597">Phosphoprotein</keyword>
<keyword evidence="10 11" id="KW-0472">Membrane</keyword>
<dbReference type="InterPro" id="IPR036097">
    <property type="entry name" value="HisK_dim/P_sf"/>
</dbReference>